<dbReference type="Proteomes" id="UP000054477">
    <property type="component" value="Unassembled WGS sequence"/>
</dbReference>
<gene>
    <name evidence="1" type="ORF">K443DRAFT_10988</name>
</gene>
<accession>A0A0C9WK74</accession>
<evidence type="ECO:0000313" key="2">
    <source>
        <dbReference type="Proteomes" id="UP000054477"/>
    </source>
</evidence>
<proteinExistence type="predicted"/>
<reference evidence="2" key="2">
    <citation type="submission" date="2015-01" db="EMBL/GenBank/DDBJ databases">
        <title>Evolutionary Origins and Diversification of the Mycorrhizal Mutualists.</title>
        <authorList>
            <consortium name="DOE Joint Genome Institute"/>
            <consortium name="Mycorrhizal Genomics Consortium"/>
            <person name="Kohler A."/>
            <person name="Kuo A."/>
            <person name="Nagy L.G."/>
            <person name="Floudas D."/>
            <person name="Copeland A."/>
            <person name="Barry K.W."/>
            <person name="Cichocki N."/>
            <person name="Veneault-Fourrey C."/>
            <person name="LaButti K."/>
            <person name="Lindquist E.A."/>
            <person name="Lipzen A."/>
            <person name="Lundell T."/>
            <person name="Morin E."/>
            <person name="Murat C."/>
            <person name="Riley R."/>
            <person name="Ohm R."/>
            <person name="Sun H."/>
            <person name="Tunlid A."/>
            <person name="Henrissat B."/>
            <person name="Grigoriev I.V."/>
            <person name="Hibbett D.S."/>
            <person name="Martin F."/>
        </authorList>
    </citation>
    <scope>NUCLEOTIDE SEQUENCE [LARGE SCALE GENOMIC DNA]</scope>
    <source>
        <strain evidence="2">LaAM-08-1</strain>
    </source>
</reference>
<dbReference type="HOGENOM" id="CLU_1806465_0_0_1"/>
<reference evidence="1 2" key="1">
    <citation type="submission" date="2014-04" db="EMBL/GenBank/DDBJ databases">
        <authorList>
            <consortium name="DOE Joint Genome Institute"/>
            <person name="Kuo A."/>
            <person name="Kohler A."/>
            <person name="Nagy L.G."/>
            <person name="Floudas D."/>
            <person name="Copeland A."/>
            <person name="Barry K.W."/>
            <person name="Cichocki N."/>
            <person name="Veneault-Fourrey C."/>
            <person name="LaButti K."/>
            <person name="Lindquist E.A."/>
            <person name="Lipzen A."/>
            <person name="Lundell T."/>
            <person name="Morin E."/>
            <person name="Murat C."/>
            <person name="Sun H."/>
            <person name="Tunlid A."/>
            <person name="Henrissat B."/>
            <person name="Grigoriev I.V."/>
            <person name="Hibbett D.S."/>
            <person name="Martin F."/>
            <person name="Nordberg H.P."/>
            <person name="Cantor M.N."/>
            <person name="Hua S.X."/>
        </authorList>
    </citation>
    <scope>NUCLEOTIDE SEQUENCE [LARGE SCALE GENOMIC DNA]</scope>
    <source>
        <strain evidence="1 2">LaAM-08-1</strain>
    </source>
</reference>
<evidence type="ECO:0000313" key="1">
    <source>
        <dbReference type="EMBL" id="KIJ95949.1"/>
    </source>
</evidence>
<sequence>MPSLNLLRVFAMSDIVDPPFHHLSERRVSHPRNIHALPREDPTLLLRATRDAPKSPNVISLTKSSCALQSKARKAEILAILAPLDEKLLPLFEGIADVMEAADPRRWRFRLVEDKDEAKLGLLLTSSGRSHLTSSTRALRSTA</sequence>
<organism evidence="1 2">
    <name type="scientific">Laccaria amethystina LaAM-08-1</name>
    <dbReference type="NCBI Taxonomy" id="1095629"/>
    <lineage>
        <taxon>Eukaryota</taxon>
        <taxon>Fungi</taxon>
        <taxon>Dikarya</taxon>
        <taxon>Basidiomycota</taxon>
        <taxon>Agaricomycotina</taxon>
        <taxon>Agaricomycetes</taxon>
        <taxon>Agaricomycetidae</taxon>
        <taxon>Agaricales</taxon>
        <taxon>Agaricineae</taxon>
        <taxon>Hydnangiaceae</taxon>
        <taxon>Laccaria</taxon>
    </lineage>
</organism>
<name>A0A0C9WK74_9AGAR</name>
<protein>
    <submittedName>
        <fullName evidence="1">Uncharacterized protein</fullName>
    </submittedName>
</protein>
<keyword evidence="2" id="KW-1185">Reference proteome</keyword>
<dbReference type="AlphaFoldDB" id="A0A0C9WK74"/>
<dbReference type="EMBL" id="KN838737">
    <property type="protein sequence ID" value="KIJ95949.1"/>
    <property type="molecule type" value="Genomic_DNA"/>
</dbReference>
<dbReference type="OrthoDB" id="3223806at2759"/>